<protein>
    <recommendedName>
        <fullName evidence="4">BTB domain-containing protein</fullName>
    </recommendedName>
</protein>
<name>A0A9P6ENV4_9AGAR</name>
<feature type="compositionally biased region" description="Basic and acidic residues" evidence="1">
    <location>
        <begin position="16"/>
        <end position="33"/>
    </location>
</feature>
<dbReference type="AlphaFoldDB" id="A0A9P6ENV4"/>
<dbReference type="Proteomes" id="UP000807306">
    <property type="component" value="Unassembled WGS sequence"/>
</dbReference>
<keyword evidence="3" id="KW-1185">Reference proteome</keyword>
<organism evidence="2 3">
    <name type="scientific">Crepidotus variabilis</name>
    <dbReference type="NCBI Taxonomy" id="179855"/>
    <lineage>
        <taxon>Eukaryota</taxon>
        <taxon>Fungi</taxon>
        <taxon>Dikarya</taxon>
        <taxon>Basidiomycota</taxon>
        <taxon>Agaricomycotina</taxon>
        <taxon>Agaricomycetes</taxon>
        <taxon>Agaricomycetidae</taxon>
        <taxon>Agaricales</taxon>
        <taxon>Agaricineae</taxon>
        <taxon>Crepidotaceae</taxon>
        <taxon>Crepidotus</taxon>
    </lineage>
</organism>
<evidence type="ECO:0000313" key="2">
    <source>
        <dbReference type="EMBL" id="KAF9533198.1"/>
    </source>
</evidence>
<proteinExistence type="predicted"/>
<evidence type="ECO:0000313" key="3">
    <source>
        <dbReference type="Proteomes" id="UP000807306"/>
    </source>
</evidence>
<dbReference type="OrthoDB" id="2923697at2759"/>
<evidence type="ECO:0000256" key="1">
    <source>
        <dbReference type="SAM" id="MobiDB-lite"/>
    </source>
</evidence>
<evidence type="ECO:0008006" key="4">
    <source>
        <dbReference type="Google" id="ProtNLM"/>
    </source>
</evidence>
<accession>A0A9P6ENV4</accession>
<reference evidence="2" key="1">
    <citation type="submission" date="2020-11" db="EMBL/GenBank/DDBJ databases">
        <authorList>
            <consortium name="DOE Joint Genome Institute"/>
            <person name="Ahrendt S."/>
            <person name="Riley R."/>
            <person name="Andreopoulos W."/>
            <person name="Labutti K."/>
            <person name="Pangilinan J."/>
            <person name="Ruiz-Duenas F.J."/>
            <person name="Barrasa J.M."/>
            <person name="Sanchez-Garcia M."/>
            <person name="Camarero S."/>
            <person name="Miyauchi S."/>
            <person name="Serrano A."/>
            <person name="Linde D."/>
            <person name="Babiker R."/>
            <person name="Drula E."/>
            <person name="Ayuso-Fernandez I."/>
            <person name="Pacheco R."/>
            <person name="Padilla G."/>
            <person name="Ferreira P."/>
            <person name="Barriuso J."/>
            <person name="Kellner H."/>
            <person name="Castanera R."/>
            <person name="Alfaro M."/>
            <person name="Ramirez L."/>
            <person name="Pisabarro A.G."/>
            <person name="Kuo A."/>
            <person name="Tritt A."/>
            <person name="Lipzen A."/>
            <person name="He G."/>
            <person name="Yan M."/>
            <person name="Ng V."/>
            <person name="Cullen D."/>
            <person name="Martin F."/>
            <person name="Rosso M.-N."/>
            <person name="Henrissat B."/>
            <person name="Hibbett D."/>
            <person name="Martinez A.T."/>
            <person name="Grigoriev I.V."/>
        </authorList>
    </citation>
    <scope>NUCLEOTIDE SEQUENCE</scope>
    <source>
        <strain evidence="2">CBS 506.95</strain>
    </source>
</reference>
<sequence>MVTPRLASIVIIDDNPGLKRRDQETPRKRQRVESEDDERTSEPKPVPSGSAPRVKIPTETIAERDPIFFKLDPDATIVIRVASVLFKVHRQILSCSDIMEACLKDHEAQFGGTSELAPLVFGAPTLDEYRAFLWAIYATQEELGVPPASDDELNRLFDVASLGGKYYITQLEAWVAFSLSHAAKNSSLIDSCSSATLSRFVKLAISHKWFTVLEQVTDKWCERLLVKSTPSVPAIQVVDQYEESSRVEIRKLRGIAYYVHVQDMLDRQGNPTEAGATHLRTDPKLNSKQVTKLLAGYLSLTALWERLRLNPVELPPSESCSQETHVKCRSTWQRRWTSAAGWKRIMGHSSADILALLNTLQDQLSNDDDLRAGLTSDCRRQGLGEIKLLKDNIQGSLADHFVGCI</sequence>
<feature type="region of interest" description="Disordered" evidence="1">
    <location>
        <begin position="13"/>
        <end position="56"/>
    </location>
</feature>
<dbReference type="EMBL" id="MU157829">
    <property type="protein sequence ID" value="KAF9533198.1"/>
    <property type="molecule type" value="Genomic_DNA"/>
</dbReference>
<gene>
    <name evidence="2" type="ORF">CPB83DRAFT_535391</name>
</gene>
<comment type="caution">
    <text evidence="2">The sequence shown here is derived from an EMBL/GenBank/DDBJ whole genome shotgun (WGS) entry which is preliminary data.</text>
</comment>